<keyword evidence="2" id="KW-1185">Reference proteome</keyword>
<dbReference type="AlphaFoldDB" id="A0A1S3IPJ8"/>
<evidence type="ECO:0000256" key="1">
    <source>
        <dbReference type="SAM" id="MobiDB-lite"/>
    </source>
</evidence>
<evidence type="ECO:0000313" key="2">
    <source>
        <dbReference type="Proteomes" id="UP000085678"/>
    </source>
</evidence>
<proteinExistence type="predicted"/>
<evidence type="ECO:0000313" key="3">
    <source>
        <dbReference type="RefSeq" id="XP_013400145.1"/>
    </source>
</evidence>
<reference evidence="3" key="1">
    <citation type="submission" date="2025-08" db="UniProtKB">
        <authorList>
            <consortium name="RefSeq"/>
        </authorList>
    </citation>
    <scope>IDENTIFICATION</scope>
    <source>
        <tissue evidence="3">Gonads</tissue>
    </source>
</reference>
<dbReference type="GeneID" id="106166211"/>
<dbReference type="InParanoid" id="A0A1S3IPJ8"/>
<accession>A0A1S3IPJ8</accession>
<protein>
    <submittedName>
        <fullName evidence="3">Uncharacterized protein LOC106166211</fullName>
    </submittedName>
</protein>
<feature type="region of interest" description="Disordered" evidence="1">
    <location>
        <begin position="1"/>
        <end position="59"/>
    </location>
</feature>
<dbReference type="Proteomes" id="UP000085678">
    <property type="component" value="Unplaced"/>
</dbReference>
<gene>
    <name evidence="3" type="primary">LOC106166211</name>
</gene>
<dbReference type="KEGG" id="lak:106166211"/>
<organism evidence="2 3">
    <name type="scientific">Lingula anatina</name>
    <name type="common">Brachiopod</name>
    <name type="synonym">Lingula unguis</name>
    <dbReference type="NCBI Taxonomy" id="7574"/>
    <lineage>
        <taxon>Eukaryota</taxon>
        <taxon>Metazoa</taxon>
        <taxon>Spiralia</taxon>
        <taxon>Lophotrochozoa</taxon>
        <taxon>Brachiopoda</taxon>
        <taxon>Linguliformea</taxon>
        <taxon>Lingulata</taxon>
        <taxon>Lingulida</taxon>
        <taxon>Linguloidea</taxon>
        <taxon>Lingulidae</taxon>
        <taxon>Lingula</taxon>
    </lineage>
</organism>
<name>A0A1S3IPJ8_LINAN</name>
<feature type="compositionally biased region" description="Basic and acidic residues" evidence="1">
    <location>
        <begin position="9"/>
        <end position="30"/>
    </location>
</feature>
<sequence length="131" mass="14535">MEVAGGSKTESETKHAENEHLLKAKAKEASAELSPTTGKKKQNKKVTYAGSTGSNEDLDFVHSCPTLEERKEMAKAFRKRTQSECSTMSTVSIDSKGMRKRKGSLSRRLRRAFSLSEDPEMTPAYSSFIPM</sequence>
<dbReference type="RefSeq" id="XP_013400145.1">
    <property type="nucleotide sequence ID" value="XM_013544691.1"/>
</dbReference>